<evidence type="ECO:0000256" key="1">
    <source>
        <dbReference type="SAM" id="Phobius"/>
    </source>
</evidence>
<dbReference type="Pfam" id="PF12708">
    <property type="entry name" value="Pect-lyase_RHGA_epim"/>
    <property type="match status" value="1"/>
</dbReference>
<dbReference type="Pfam" id="PF13229">
    <property type="entry name" value="Beta_helix"/>
    <property type="match status" value="1"/>
</dbReference>
<evidence type="ECO:0000259" key="3">
    <source>
        <dbReference type="Pfam" id="PF13229"/>
    </source>
</evidence>
<accession>A0A1F5RVP7</accession>
<sequence>MDIKKNLNLQKFISPLIICLILFLLAFFLWDLIAFSIPSTKQALVEGILSEQAPSVFNVLDFGAKGDGTTDDAPAVNALLSSISAGDSVYFPNGRYRLGQNLFPPSDSTVFGAGDAAVLLPDADVLAPVNHPIWVKGQNNVFIHDLQIDCQDPTIAARAGVMLTDGASFVTVQNMYIRRCGQYAIAAGDKRNSPPYFGGLHGIKILNNRVDMTGATYPNAIGIEVLPKGSGPYNSNPGIIIADNSVIADAASNGIKVNNQSGARLTGNYITSRGVSGSVSGINLGTSENSIISGNTVIGGVAGIVISGAIGNVPNGARSHNLSVSDNIVNNSSYAGIWSPDGFDGLTIHQNALSSSGTGGSGIRLNSASSNGNGFSNVVIDLNSIKGFALGVYIPEVAGLNAPGTIIRQNAITSPFGFAIQVNGSDIQVLQNNIIKTGTSGLQITGARAVASNNSITDSNTRGVAGQAGLIFLSGDNSLINGNIVLNSVGGPGLMDWGIVLNKTCNETLTGNNFINMRQGEVRHLNQPAGCPL</sequence>
<dbReference type="InterPro" id="IPR024535">
    <property type="entry name" value="RHGA/B-epi-like_pectate_lyase"/>
</dbReference>
<dbReference type="Gene3D" id="2.160.20.10">
    <property type="entry name" value="Single-stranded right-handed beta-helix, Pectin lyase-like"/>
    <property type="match status" value="3"/>
</dbReference>
<dbReference type="STRING" id="1797988.A3I35_04195"/>
<dbReference type="InterPro" id="IPR039448">
    <property type="entry name" value="Beta_helix"/>
</dbReference>
<dbReference type="InterPro" id="IPR011050">
    <property type="entry name" value="Pectin_lyase_fold/virulence"/>
</dbReference>
<dbReference type="AlphaFoldDB" id="A0A1F5RVP7"/>
<protein>
    <recommendedName>
        <fullName evidence="6">Right handed beta helix domain-containing protein</fullName>
    </recommendedName>
</protein>
<dbReference type="Proteomes" id="UP000177878">
    <property type="component" value="Unassembled WGS sequence"/>
</dbReference>
<dbReference type="EMBL" id="MFFV01000055">
    <property type="protein sequence ID" value="OGF18495.1"/>
    <property type="molecule type" value="Genomic_DNA"/>
</dbReference>
<feature type="domain" description="Right handed beta helix" evidence="3">
    <location>
        <begin position="405"/>
        <end position="518"/>
    </location>
</feature>
<evidence type="ECO:0008006" key="6">
    <source>
        <dbReference type="Google" id="ProtNLM"/>
    </source>
</evidence>
<keyword evidence="1" id="KW-0472">Membrane</keyword>
<reference evidence="4 5" key="1">
    <citation type="journal article" date="2016" name="Nat. Commun.">
        <title>Thousands of microbial genomes shed light on interconnected biogeochemical processes in an aquifer system.</title>
        <authorList>
            <person name="Anantharaman K."/>
            <person name="Brown C.T."/>
            <person name="Hug L.A."/>
            <person name="Sharon I."/>
            <person name="Castelle C.J."/>
            <person name="Probst A.J."/>
            <person name="Thomas B.C."/>
            <person name="Singh A."/>
            <person name="Wilkins M.J."/>
            <person name="Karaoz U."/>
            <person name="Brodie E.L."/>
            <person name="Williams K.H."/>
            <person name="Hubbard S.S."/>
            <person name="Banfield J.F."/>
        </authorList>
    </citation>
    <scope>NUCLEOTIDE SEQUENCE [LARGE SCALE GENOMIC DNA]</scope>
</reference>
<dbReference type="SMART" id="SM00710">
    <property type="entry name" value="PbH1"/>
    <property type="match status" value="10"/>
</dbReference>
<evidence type="ECO:0000313" key="5">
    <source>
        <dbReference type="Proteomes" id="UP000177878"/>
    </source>
</evidence>
<keyword evidence="1" id="KW-0812">Transmembrane</keyword>
<feature type="domain" description="Rhamnogalacturonase A/B/Epimerase-like pectate lyase" evidence="2">
    <location>
        <begin position="57"/>
        <end position="116"/>
    </location>
</feature>
<dbReference type="InterPro" id="IPR006626">
    <property type="entry name" value="PbH1"/>
</dbReference>
<keyword evidence="1" id="KW-1133">Transmembrane helix</keyword>
<dbReference type="SUPFAM" id="SSF51126">
    <property type="entry name" value="Pectin lyase-like"/>
    <property type="match status" value="2"/>
</dbReference>
<name>A0A1F5RVP7_9BACT</name>
<organism evidence="4 5">
    <name type="scientific">Candidatus Falkowbacteria bacterium RIFCSPLOWO2_02_FULL_45_15</name>
    <dbReference type="NCBI Taxonomy" id="1797988"/>
    <lineage>
        <taxon>Bacteria</taxon>
        <taxon>Candidatus Falkowiibacteriota</taxon>
    </lineage>
</organism>
<comment type="caution">
    <text evidence="4">The sequence shown here is derived from an EMBL/GenBank/DDBJ whole genome shotgun (WGS) entry which is preliminary data.</text>
</comment>
<proteinExistence type="predicted"/>
<gene>
    <name evidence="4" type="ORF">A3I35_04195</name>
</gene>
<evidence type="ECO:0000259" key="2">
    <source>
        <dbReference type="Pfam" id="PF12708"/>
    </source>
</evidence>
<evidence type="ECO:0000313" key="4">
    <source>
        <dbReference type="EMBL" id="OGF18495.1"/>
    </source>
</evidence>
<feature type="transmembrane region" description="Helical" evidence="1">
    <location>
        <begin position="12"/>
        <end position="30"/>
    </location>
</feature>
<dbReference type="InterPro" id="IPR012334">
    <property type="entry name" value="Pectin_lyas_fold"/>
</dbReference>